<dbReference type="InterPro" id="IPR036855">
    <property type="entry name" value="Znf_CCCH_sf"/>
</dbReference>
<dbReference type="EMBL" id="CM017873">
    <property type="protein sequence ID" value="KAG1331861.1"/>
    <property type="molecule type" value="Genomic_DNA"/>
</dbReference>
<reference evidence="12" key="2">
    <citation type="submission" date="2019-07" db="EMBL/GenBank/DDBJ databases">
        <authorList>
            <person name="Yang Y."/>
            <person name="Bocs S."/>
            <person name="Baudouin L."/>
        </authorList>
    </citation>
    <scope>NUCLEOTIDE SEQUENCE</scope>
    <source>
        <tissue evidence="12">Spear leaf of Hainan Tall coconut</tissue>
    </source>
</reference>
<dbReference type="PROSITE" id="PS50103">
    <property type="entry name" value="ZF_C3H1"/>
    <property type="match status" value="2"/>
</dbReference>
<dbReference type="SUPFAM" id="SSF90229">
    <property type="entry name" value="CCCH zinc finger"/>
    <property type="match status" value="1"/>
</dbReference>
<keyword evidence="7" id="KW-0694">RNA-binding</keyword>
<feature type="zinc finger region" description="C3H1-type" evidence="9">
    <location>
        <begin position="64"/>
        <end position="91"/>
    </location>
</feature>
<keyword evidence="4" id="KW-0677">Repeat</keyword>
<evidence type="ECO:0000256" key="3">
    <source>
        <dbReference type="ARBA" id="ARBA00022723"/>
    </source>
</evidence>
<feature type="region of interest" description="Disordered" evidence="10">
    <location>
        <begin position="187"/>
        <end position="239"/>
    </location>
</feature>
<feature type="domain" description="C3H1-type" evidence="11">
    <location>
        <begin position="64"/>
        <end position="91"/>
    </location>
</feature>
<feature type="zinc finger region" description="C3H1-type" evidence="9">
    <location>
        <begin position="118"/>
        <end position="145"/>
    </location>
</feature>
<gene>
    <name evidence="12" type="ORF">COCNU_02G018290</name>
</gene>
<comment type="caution">
    <text evidence="12">The sequence shown here is derived from an EMBL/GenBank/DDBJ whole genome shotgun (WGS) entry which is preliminary data.</text>
</comment>
<evidence type="ECO:0000256" key="1">
    <source>
        <dbReference type="ARBA" id="ARBA00004123"/>
    </source>
</evidence>
<evidence type="ECO:0000256" key="4">
    <source>
        <dbReference type="ARBA" id="ARBA00022737"/>
    </source>
</evidence>
<dbReference type="GO" id="GO:0006397">
    <property type="term" value="P:mRNA processing"/>
    <property type="evidence" value="ECO:0007669"/>
    <property type="project" value="UniProtKB-KW"/>
</dbReference>
<protein>
    <submittedName>
        <fullName evidence="12">Putative Zinc finger CCCH domain-containing protein 45</fullName>
    </submittedName>
</protein>
<evidence type="ECO:0000256" key="5">
    <source>
        <dbReference type="ARBA" id="ARBA00022771"/>
    </source>
</evidence>
<evidence type="ECO:0000313" key="12">
    <source>
        <dbReference type="EMBL" id="KAG1331861.1"/>
    </source>
</evidence>
<feature type="domain" description="C3H1-type" evidence="11">
    <location>
        <begin position="118"/>
        <end position="145"/>
    </location>
</feature>
<name>A0A8K0I116_COCNU</name>
<evidence type="ECO:0000259" key="11">
    <source>
        <dbReference type="PROSITE" id="PS50103"/>
    </source>
</evidence>
<dbReference type="SMART" id="SM00356">
    <property type="entry name" value="ZnF_C3H1"/>
    <property type="match status" value="3"/>
</dbReference>
<evidence type="ECO:0000256" key="6">
    <source>
        <dbReference type="ARBA" id="ARBA00022833"/>
    </source>
</evidence>
<organism evidence="12 13">
    <name type="scientific">Cocos nucifera</name>
    <name type="common">Coconut palm</name>
    <dbReference type="NCBI Taxonomy" id="13894"/>
    <lineage>
        <taxon>Eukaryota</taxon>
        <taxon>Viridiplantae</taxon>
        <taxon>Streptophyta</taxon>
        <taxon>Embryophyta</taxon>
        <taxon>Tracheophyta</taxon>
        <taxon>Spermatophyta</taxon>
        <taxon>Magnoliopsida</taxon>
        <taxon>Liliopsida</taxon>
        <taxon>Arecaceae</taxon>
        <taxon>Arecoideae</taxon>
        <taxon>Cocoseae</taxon>
        <taxon>Attaleinae</taxon>
        <taxon>Cocos</taxon>
    </lineage>
</organism>
<dbReference type="InterPro" id="IPR045348">
    <property type="entry name" value="CPSF4/Yth1"/>
</dbReference>
<evidence type="ECO:0000256" key="2">
    <source>
        <dbReference type="ARBA" id="ARBA00022664"/>
    </source>
</evidence>
<sequence length="266" mass="28938">MDDADGALSFDFEGGLDAGAPVHASSAPASLMPSDPTVAAANAGAAAAPGPGDSAAGGGPGRRTFRQTVCRHWLRSLCMKGDACGFLHQYDKSRMPVCRFFRLYGECREQDCVYKHTNEDIKECNMYKLGFCPNGPDCRYRHAKLPGPPPPVEEVLQKIQHLSSFNYGSSNRFFQHRNTGYNQQAEKAQFAQGSAVSNQNAAVKPPTSVEPPNVQQPQSQIQQSQQQPPQPTTENPVQNISNGLLNQATRTASPLPQGQSRFVWSF</sequence>
<dbReference type="FunFam" id="4.10.1000.10:FF:000017">
    <property type="entry name" value="Cleavage and polyadenylation specificity factor 30 kDa subunit"/>
    <property type="match status" value="1"/>
</dbReference>
<dbReference type="InterPro" id="IPR000571">
    <property type="entry name" value="Znf_CCCH"/>
</dbReference>
<evidence type="ECO:0000313" key="13">
    <source>
        <dbReference type="Proteomes" id="UP000797356"/>
    </source>
</evidence>
<keyword evidence="3 9" id="KW-0479">Metal-binding</keyword>
<comment type="subcellular location">
    <subcellularLocation>
        <location evidence="1">Nucleus</location>
    </subcellularLocation>
</comment>
<keyword evidence="5 9" id="KW-0863">Zinc-finger</keyword>
<keyword evidence="8" id="KW-0539">Nucleus</keyword>
<evidence type="ECO:0000256" key="9">
    <source>
        <dbReference type="PROSITE-ProRule" id="PRU00723"/>
    </source>
</evidence>
<dbReference type="PANTHER" id="PTHR23102">
    <property type="entry name" value="CLEAVAGE AND POLYADENYLATION SPECIFICITY FACTOR SUBUNIT 4-RELATED"/>
    <property type="match status" value="1"/>
</dbReference>
<feature type="compositionally biased region" description="Polar residues" evidence="10">
    <location>
        <begin position="187"/>
        <end position="201"/>
    </location>
</feature>
<dbReference type="OrthoDB" id="306690at2759"/>
<feature type="region of interest" description="Disordered" evidence="10">
    <location>
        <begin position="42"/>
        <end position="61"/>
    </location>
</feature>
<reference evidence="12" key="1">
    <citation type="journal article" date="2017" name="Gigascience">
        <title>The genome draft of coconut (Cocos nucifera).</title>
        <authorList>
            <person name="Xiao Y."/>
            <person name="Xu P."/>
            <person name="Fan H."/>
            <person name="Baudouin L."/>
            <person name="Xia W."/>
            <person name="Bocs S."/>
            <person name="Xu J."/>
            <person name="Li Q."/>
            <person name="Guo A."/>
            <person name="Zhou L."/>
            <person name="Li J."/>
            <person name="Wu Y."/>
            <person name="Ma Z."/>
            <person name="Armero A."/>
            <person name="Issali A.E."/>
            <person name="Liu N."/>
            <person name="Peng M."/>
            <person name="Yang Y."/>
        </authorList>
    </citation>
    <scope>NUCLEOTIDE SEQUENCE</scope>
    <source>
        <tissue evidence="12">Spear leaf of Hainan Tall coconut</tissue>
    </source>
</reference>
<dbReference type="GO" id="GO:0005634">
    <property type="term" value="C:nucleus"/>
    <property type="evidence" value="ECO:0007669"/>
    <property type="project" value="UniProtKB-SubCell"/>
</dbReference>
<accession>A0A8K0I116</accession>
<dbReference type="Gene3D" id="4.10.1000.10">
    <property type="entry name" value="Zinc finger, CCCH-type"/>
    <property type="match status" value="1"/>
</dbReference>
<dbReference type="Proteomes" id="UP000797356">
    <property type="component" value="Chromosome 2"/>
</dbReference>
<proteinExistence type="predicted"/>
<evidence type="ECO:0000256" key="7">
    <source>
        <dbReference type="ARBA" id="ARBA00022884"/>
    </source>
</evidence>
<evidence type="ECO:0000256" key="10">
    <source>
        <dbReference type="SAM" id="MobiDB-lite"/>
    </source>
</evidence>
<keyword evidence="2" id="KW-0507">mRNA processing</keyword>
<feature type="compositionally biased region" description="Low complexity" evidence="10">
    <location>
        <begin position="211"/>
        <end position="238"/>
    </location>
</feature>
<evidence type="ECO:0000256" key="8">
    <source>
        <dbReference type="ARBA" id="ARBA00023242"/>
    </source>
</evidence>
<feature type="compositionally biased region" description="Low complexity" evidence="10">
    <location>
        <begin position="42"/>
        <end position="54"/>
    </location>
</feature>
<dbReference type="GO" id="GO:0003723">
    <property type="term" value="F:RNA binding"/>
    <property type="evidence" value="ECO:0007669"/>
    <property type="project" value="UniProtKB-KW"/>
</dbReference>
<dbReference type="AlphaFoldDB" id="A0A8K0I116"/>
<keyword evidence="6 9" id="KW-0862">Zinc</keyword>
<dbReference type="PANTHER" id="PTHR23102:SF24">
    <property type="entry name" value="CLEAVAGE AND POLYADENYLATION SPECIFICITY FACTOR SUBUNIT 4"/>
    <property type="match status" value="1"/>
</dbReference>
<keyword evidence="13" id="KW-1185">Reference proteome</keyword>
<dbReference type="GO" id="GO:0008270">
    <property type="term" value="F:zinc ion binding"/>
    <property type="evidence" value="ECO:0007669"/>
    <property type="project" value="UniProtKB-KW"/>
</dbReference>